<dbReference type="AlphaFoldDB" id="A0A8T0FN05"/>
<sequence>MSKRFEKNARPSKGAAGTVILLKCIKYLHFEAGLRIIGSDANLTRITSNLWKIPNAPFSQVASQKTPSQGPIISCSCDERGINLLRQLTNFKDVKYMKYTNGAASRRKRQLGGRLKSSRAAATIEANDLQILIGVNTVSV</sequence>
<comment type="caution">
    <text evidence="1">The sequence shown here is derived from an EMBL/GenBank/DDBJ whole genome shotgun (WGS) entry which is preliminary data.</text>
</comment>
<proteinExistence type="predicted"/>
<organism evidence="1 2">
    <name type="scientific">Argiope bruennichi</name>
    <name type="common">Wasp spider</name>
    <name type="synonym">Aranea bruennichi</name>
    <dbReference type="NCBI Taxonomy" id="94029"/>
    <lineage>
        <taxon>Eukaryota</taxon>
        <taxon>Metazoa</taxon>
        <taxon>Ecdysozoa</taxon>
        <taxon>Arthropoda</taxon>
        <taxon>Chelicerata</taxon>
        <taxon>Arachnida</taxon>
        <taxon>Araneae</taxon>
        <taxon>Araneomorphae</taxon>
        <taxon>Entelegynae</taxon>
        <taxon>Araneoidea</taxon>
        <taxon>Araneidae</taxon>
        <taxon>Argiope</taxon>
    </lineage>
</organism>
<accession>A0A8T0FN05</accession>
<protein>
    <submittedName>
        <fullName evidence="1">Uncharacterized protein</fullName>
    </submittedName>
</protein>
<name>A0A8T0FN05_ARGBR</name>
<dbReference type="Proteomes" id="UP000807504">
    <property type="component" value="Unassembled WGS sequence"/>
</dbReference>
<reference evidence="1" key="1">
    <citation type="journal article" date="2020" name="bioRxiv">
        <title>Chromosome-level reference genome of the European wasp spider Argiope bruennichi: a resource for studies on range expansion and evolutionary adaptation.</title>
        <authorList>
            <person name="Sheffer M.M."/>
            <person name="Hoppe A."/>
            <person name="Krehenwinkel H."/>
            <person name="Uhl G."/>
            <person name="Kuss A.W."/>
            <person name="Jensen L."/>
            <person name="Jensen C."/>
            <person name="Gillespie R.G."/>
            <person name="Hoff K.J."/>
            <person name="Prost S."/>
        </authorList>
    </citation>
    <scope>NUCLEOTIDE SEQUENCE</scope>
</reference>
<dbReference type="EMBL" id="JABXBU010000011">
    <property type="protein sequence ID" value="KAF8790163.1"/>
    <property type="molecule type" value="Genomic_DNA"/>
</dbReference>
<keyword evidence="2" id="KW-1185">Reference proteome</keyword>
<gene>
    <name evidence="1" type="ORF">HNY73_005228</name>
</gene>
<evidence type="ECO:0000313" key="1">
    <source>
        <dbReference type="EMBL" id="KAF8790163.1"/>
    </source>
</evidence>
<evidence type="ECO:0000313" key="2">
    <source>
        <dbReference type="Proteomes" id="UP000807504"/>
    </source>
</evidence>
<reference evidence="1" key="2">
    <citation type="submission" date="2020-06" db="EMBL/GenBank/DDBJ databases">
        <authorList>
            <person name="Sheffer M."/>
        </authorList>
    </citation>
    <scope>NUCLEOTIDE SEQUENCE</scope>
</reference>